<dbReference type="OrthoDB" id="536979at2759"/>
<keyword evidence="2" id="KW-0732">Signal</keyword>
<dbReference type="Pfam" id="PF14240">
    <property type="entry name" value="YHYH"/>
    <property type="match status" value="1"/>
</dbReference>
<keyword evidence="1" id="KW-1133">Transmembrane helix</keyword>
<evidence type="ECO:0000259" key="3">
    <source>
        <dbReference type="Pfam" id="PF14240"/>
    </source>
</evidence>
<evidence type="ECO:0000313" key="5">
    <source>
        <dbReference type="Proteomes" id="UP000002009"/>
    </source>
</evidence>
<organism evidence="4 5">
    <name type="scientific">Micromonas commoda (strain RCC299 / NOUM17 / CCMP2709)</name>
    <name type="common">Picoplanktonic green alga</name>
    <dbReference type="NCBI Taxonomy" id="296587"/>
    <lineage>
        <taxon>Eukaryota</taxon>
        <taxon>Viridiplantae</taxon>
        <taxon>Chlorophyta</taxon>
        <taxon>Mamiellophyceae</taxon>
        <taxon>Mamiellales</taxon>
        <taxon>Mamiellaceae</taxon>
        <taxon>Micromonas</taxon>
    </lineage>
</organism>
<dbReference type="RefSeq" id="XP_002504975.1">
    <property type="nucleotide sequence ID" value="XM_002504929.1"/>
</dbReference>
<feature type="signal peptide" evidence="2">
    <location>
        <begin position="1"/>
        <end position="31"/>
    </location>
</feature>
<feature type="domain" description="YHYH" evidence="3">
    <location>
        <begin position="104"/>
        <end position="218"/>
    </location>
</feature>
<accession>C1EEH0</accession>
<feature type="chain" id="PRO_5002909139" description="YHYH domain-containing protein" evidence="2">
    <location>
        <begin position="32"/>
        <end position="391"/>
    </location>
</feature>
<gene>
    <name evidence="4" type="ORF">MICPUN_62620</name>
</gene>
<dbReference type="Proteomes" id="UP000002009">
    <property type="component" value="Chromosome 11"/>
</dbReference>
<dbReference type="KEGG" id="mis:MICPUN_62620"/>
<evidence type="ECO:0000313" key="4">
    <source>
        <dbReference type="EMBL" id="ACO66233.1"/>
    </source>
</evidence>
<reference evidence="4 5" key="1">
    <citation type="journal article" date="2009" name="Science">
        <title>Green evolution and dynamic adaptations revealed by genomes of the marine picoeukaryotes Micromonas.</title>
        <authorList>
            <person name="Worden A.Z."/>
            <person name="Lee J.H."/>
            <person name="Mock T."/>
            <person name="Rouze P."/>
            <person name="Simmons M.P."/>
            <person name="Aerts A.L."/>
            <person name="Allen A.E."/>
            <person name="Cuvelier M.L."/>
            <person name="Derelle E."/>
            <person name="Everett M.V."/>
            <person name="Foulon E."/>
            <person name="Grimwood J."/>
            <person name="Gundlach H."/>
            <person name="Henrissat B."/>
            <person name="Napoli C."/>
            <person name="McDonald S.M."/>
            <person name="Parker M.S."/>
            <person name="Rombauts S."/>
            <person name="Salamov A."/>
            <person name="Von Dassow P."/>
            <person name="Badger J.H."/>
            <person name="Coutinho P.M."/>
            <person name="Demir E."/>
            <person name="Dubchak I."/>
            <person name="Gentemann C."/>
            <person name="Eikrem W."/>
            <person name="Gready J.E."/>
            <person name="John U."/>
            <person name="Lanier W."/>
            <person name="Lindquist E.A."/>
            <person name="Lucas S."/>
            <person name="Mayer K.F."/>
            <person name="Moreau H."/>
            <person name="Not F."/>
            <person name="Otillar R."/>
            <person name="Panaud O."/>
            <person name="Pangilinan J."/>
            <person name="Paulsen I."/>
            <person name="Piegu B."/>
            <person name="Poliakov A."/>
            <person name="Robbens S."/>
            <person name="Schmutz J."/>
            <person name="Toulza E."/>
            <person name="Wyss T."/>
            <person name="Zelensky A."/>
            <person name="Zhou K."/>
            <person name="Armbrust E.V."/>
            <person name="Bhattacharya D."/>
            <person name="Goodenough U.W."/>
            <person name="Van de Peer Y."/>
            <person name="Grigoriev I.V."/>
        </authorList>
    </citation>
    <scope>NUCLEOTIDE SEQUENCE [LARGE SCALE GENOMIC DNA]</scope>
    <source>
        <strain evidence="5">RCC299 / NOUM17</strain>
    </source>
</reference>
<dbReference type="eggNOG" id="ENOG502SBB2">
    <property type="taxonomic scope" value="Eukaryota"/>
</dbReference>
<keyword evidence="1" id="KW-0812">Transmembrane</keyword>
<dbReference type="InParanoid" id="C1EEH0"/>
<keyword evidence="1" id="KW-0472">Membrane</keyword>
<keyword evidence="5" id="KW-1185">Reference proteome</keyword>
<sequence>MSNTSRPLGKTAPFLGVFLTTLIFLASGASAATCPTDGSAYDYSETVTGDTRTITYTACPNHAWKAINPNTAQYDGTQTIRVPAYPKIQNDGVTGVSTTSKRTMDLTAKGGVVGIFFSAAALYSPYGGGKYGQVKGFDNSATNAEDLTVCLGIDSNQRGCHSSQGSNSYHCHSAPTCLLQQLGQAANAHSPQIGWASDGFPLYGPYGKGGVAMKTCTVTGGKFGTDVCTNDDGGYYGELAGVDSYKFRYYIQGPVCSDSCANPIKDLPGADYHPHSPTGFYGCCPSGVTCSLAVAACTGTPADGYVSGFTPVAKTKLSTFCNACYSSGQGGSSVTTGSGCSAKSAGFTLATCPADGTGVNADSPSVKSAAAPFTGAAIILNIAMAVFVTMM</sequence>
<dbReference type="AlphaFoldDB" id="C1EEH0"/>
<dbReference type="STRING" id="296587.C1EEH0"/>
<evidence type="ECO:0000256" key="2">
    <source>
        <dbReference type="SAM" id="SignalP"/>
    </source>
</evidence>
<dbReference type="GeneID" id="8247699"/>
<name>C1EEH0_MICCC</name>
<dbReference type="InterPro" id="IPR025924">
    <property type="entry name" value="YHYH_dom"/>
</dbReference>
<protein>
    <recommendedName>
        <fullName evidence="3">YHYH domain-containing protein</fullName>
    </recommendedName>
</protein>
<feature type="transmembrane region" description="Helical" evidence="1">
    <location>
        <begin position="369"/>
        <end position="390"/>
    </location>
</feature>
<dbReference type="EMBL" id="CP001330">
    <property type="protein sequence ID" value="ACO66233.1"/>
    <property type="molecule type" value="Genomic_DNA"/>
</dbReference>
<proteinExistence type="predicted"/>
<evidence type="ECO:0000256" key="1">
    <source>
        <dbReference type="SAM" id="Phobius"/>
    </source>
</evidence>